<evidence type="ECO:0000313" key="1">
    <source>
        <dbReference type="Proteomes" id="UP000504637"/>
    </source>
</evidence>
<reference evidence="2" key="1">
    <citation type="submission" date="2020-01" db="EMBL/GenBank/DDBJ databases">
        <authorList>
            <consortium name="DOE Joint Genome Institute"/>
            <person name="Haridas S."/>
            <person name="Albert R."/>
            <person name="Binder M."/>
            <person name="Bloem J."/>
            <person name="Labutti K."/>
            <person name="Salamov A."/>
            <person name="Andreopoulos B."/>
            <person name="Baker S.E."/>
            <person name="Barry K."/>
            <person name="Bills G."/>
            <person name="Bluhm B.H."/>
            <person name="Cannon C."/>
            <person name="Castanera R."/>
            <person name="Culley D.E."/>
            <person name="Daum C."/>
            <person name="Ezra D."/>
            <person name="Gonzalez J.B."/>
            <person name="Henrissat B."/>
            <person name="Kuo A."/>
            <person name="Liang C."/>
            <person name="Lipzen A."/>
            <person name="Lutzoni F."/>
            <person name="Magnuson J."/>
            <person name="Mondo S."/>
            <person name="Nolan M."/>
            <person name="Ohm R."/>
            <person name="Pangilinan J."/>
            <person name="Park H.-J."/>
            <person name="Ramirez L."/>
            <person name="Alfaro M."/>
            <person name="Sun H."/>
            <person name="Tritt A."/>
            <person name="Yoshinaga Y."/>
            <person name="Zwiers L.-H."/>
            <person name="Turgeon B.G."/>
            <person name="Goodwin S.B."/>
            <person name="Spatafora J.W."/>
            <person name="Crous P.W."/>
            <person name="Grigoriev I.V."/>
        </authorList>
    </citation>
    <scope>NUCLEOTIDE SEQUENCE</scope>
    <source>
        <strain evidence="2">CBS 342.82</strain>
    </source>
</reference>
<evidence type="ECO:0000313" key="2">
    <source>
        <dbReference type="RefSeq" id="XP_033455828.1"/>
    </source>
</evidence>
<name>A0A6J3LVZ7_9PEZI</name>
<organism evidence="2">
    <name type="scientific">Dissoconium aciculare CBS 342.82</name>
    <dbReference type="NCBI Taxonomy" id="1314786"/>
    <lineage>
        <taxon>Eukaryota</taxon>
        <taxon>Fungi</taxon>
        <taxon>Dikarya</taxon>
        <taxon>Ascomycota</taxon>
        <taxon>Pezizomycotina</taxon>
        <taxon>Dothideomycetes</taxon>
        <taxon>Dothideomycetidae</taxon>
        <taxon>Mycosphaerellales</taxon>
        <taxon>Dissoconiaceae</taxon>
        <taxon>Dissoconium</taxon>
    </lineage>
</organism>
<sequence length="398" mass="44679">MSELRIRTTIAQRHDVFDRTGELPFVVLFGLTRHSEDDLDPRPLTIDTRKSALDVPYAIAHGLLCLFNIDGGFIDALRETHIPQALRELPNLDNDKMKPFMTLPTPVDRPQGLRTDIVTRFEYLIEKDSALGSMLRPGTKYEIRFPRVGPTPMLSDLGVRWCAYGDPKDVIGDSAGPLYDSEPLTLVGTGATKAHVRFQVVPSLLWPPELVTNEAKITANGERAVYLKVTTTQSGSEPVSVQTGGKQWYIHSTDLWGEPQFEYMWRIIHPDKPLPETCLRIVNQATGNIVRSPRPFSAQGPPGYSGAAAPLLDDMVTIEPGRPVVRLVDISKFIIGWPIQGRLPDGRYEIHLIERGIDDRVPQRLRVPKRLWNKQVLPARLFSDDVVEFRIQDGEVVG</sequence>
<dbReference type="Proteomes" id="UP000504637">
    <property type="component" value="Unplaced"/>
</dbReference>
<protein>
    <submittedName>
        <fullName evidence="2">Uncharacterized protein</fullName>
    </submittedName>
</protein>
<gene>
    <name evidence="2" type="ORF">K489DRAFT_384276</name>
</gene>
<dbReference type="GeneID" id="54363622"/>
<accession>A0A6J3LVZ7</accession>
<dbReference type="AlphaFoldDB" id="A0A6J3LVZ7"/>
<dbReference type="RefSeq" id="XP_033455828.1">
    <property type="nucleotide sequence ID" value="XM_033605822.1"/>
</dbReference>
<keyword evidence="1" id="KW-1185">Reference proteome</keyword>
<reference evidence="2" key="2">
    <citation type="submission" date="2020-04" db="EMBL/GenBank/DDBJ databases">
        <authorList>
            <consortium name="NCBI Genome Project"/>
        </authorList>
    </citation>
    <scope>NUCLEOTIDE SEQUENCE</scope>
    <source>
        <strain evidence="2">CBS 342.82</strain>
    </source>
</reference>
<dbReference type="OrthoDB" id="5272229at2759"/>
<reference evidence="2" key="3">
    <citation type="submission" date="2025-08" db="UniProtKB">
        <authorList>
            <consortium name="RefSeq"/>
        </authorList>
    </citation>
    <scope>IDENTIFICATION</scope>
    <source>
        <strain evidence="2">CBS 342.82</strain>
    </source>
</reference>
<proteinExistence type="predicted"/>